<evidence type="ECO:0000313" key="2">
    <source>
        <dbReference type="Proteomes" id="UP000248597"/>
    </source>
</evidence>
<evidence type="ECO:0000313" key="1">
    <source>
        <dbReference type="EMBL" id="PZQ20734.1"/>
    </source>
</evidence>
<organism evidence="1 2">
    <name type="scientific">Sphingopyxis macrogoltabida</name>
    <name type="common">Sphingomonas macrogoltabidus</name>
    <dbReference type="NCBI Taxonomy" id="33050"/>
    <lineage>
        <taxon>Bacteria</taxon>
        <taxon>Pseudomonadati</taxon>
        <taxon>Pseudomonadota</taxon>
        <taxon>Alphaproteobacteria</taxon>
        <taxon>Sphingomonadales</taxon>
        <taxon>Sphingomonadaceae</taxon>
        <taxon>Sphingopyxis</taxon>
    </lineage>
</organism>
<dbReference type="Gene3D" id="3.40.30.10">
    <property type="entry name" value="Glutaredoxin"/>
    <property type="match status" value="1"/>
</dbReference>
<dbReference type="Proteomes" id="UP000248597">
    <property type="component" value="Unassembled WGS sequence"/>
</dbReference>
<sequence>MPMLDANTTAQLKSYLGNLRRPIELVASLDASPKSAEMRSLVEEIAALSDRVTARLD</sequence>
<dbReference type="InterPro" id="IPR036249">
    <property type="entry name" value="Thioredoxin-like_sf"/>
</dbReference>
<gene>
    <name evidence="1" type="ORF">DI569_14505</name>
</gene>
<proteinExistence type="predicted"/>
<comment type="caution">
    <text evidence="1">The sequence shown here is derived from an EMBL/GenBank/DDBJ whole genome shotgun (WGS) entry which is preliminary data.</text>
</comment>
<protein>
    <submittedName>
        <fullName evidence="1">Alkyl hydroperoxide reductase subunit F</fullName>
    </submittedName>
</protein>
<dbReference type="EMBL" id="QFPJ01000049">
    <property type="protein sequence ID" value="PZQ20734.1"/>
    <property type="molecule type" value="Genomic_DNA"/>
</dbReference>
<feature type="non-terminal residue" evidence="1">
    <location>
        <position position="57"/>
    </location>
</feature>
<dbReference type="SUPFAM" id="SSF52833">
    <property type="entry name" value="Thioredoxin-like"/>
    <property type="match status" value="1"/>
</dbReference>
<accession>A0A2W5KXN7</accession>
<name>A0A2W5KXN7_SPHMC</name>
<reference evidence="1 2" key="1">
    <citation type="submission" date="2017-08" db="EMBL/GenBank/DDBJ databases">
        <title>Infants hospitalized years apart are colonized by the same room-sourced microbial strains.</title>
        <authorList>
            <person name="Brooks B."/>
            <person name="Olm M.R."/>
            <person name="Firek B.A."/>
            <person name="Baker R."/>
            <person name="Thomas B.C."/>
            <person name="Morowitz M.J."/>
            <person name="Banfield J.F."/>
        </authorList>
    </citation>
    <scope>NUCLEOTIDE SEQUENCE [LARGE SCALE GENOMIC DNA]</scope>
    <source>
        <strain evidence="1">S2_005_003_R2_47</strain>
    </source>
</reference>
<dbReference type="AlphaFoldDB" id="A0A2W5KXN7"/>